<feature type="domain" description="Phage capsid-like C-terminal" evidence="3">
    <location>
        <begin position="124"/>
        <end position="399"/>
    </location>
</feature>
<reference evidence="4 5" key="1">
    <citation type="submission" date="2019-11" db="EMBL/GenBank/DDBJ databases">
        <title>Draft genome sequences of five Paenibacillus species of dairy origin.</title>
        <authorList>
            <person name="Olajide A.M."/>
            <person name="Chen S."/>
            <person name="Lapointe G."/>
        </authorList>
    </citation>
    <scope>NUCLEOTIDE SEQUENCE [LARGE SCALE GENOMIC DNA]</scope>
    <source>
        <strain evidence="4 5">3CS1</strain>
    </source>
</reference>
<dbReference type="InterPro" id="IPR054612">
    <property type="entry name" value="Phage_capsid-like_C"/>
</dbReference>
<protein>
    <submittedName>
        <fullName evidence="4">Phage major capsid protein</fullName>
    </submittedName>
</protein>
<keyword evidence="5" id="KW-1185">Reference proteome</keyword>
<feature type="compositionally biased region" description="Acidic residues" evidence="2">
    <location>
        <begin position="67"/>
        <end position="76"/>
    </location>
</feature>
<dbReference type="InterPro" id="IPR024455">
    <property type="entry name" value="Phage_capsid"/>
</dbReference>
<dbReference type="NCBIfam" id="TIGR01554">
    <property type="entry name" value="major_cap_HK97"/>
    <property type="match status" value="1"/>
</dbReference>
<sequence length="405" mass="45359">MGPKERELRQQLAAKREEARQLVEEGKTQEARSLITEAEGIVAQIEAIRSLEGIQTPPVAGSANVEEPGDREEREEDVSKEYRSAYEKYIKYGRNADLTDEERRAFKAKQQEARSMSEGDQAAGGILVPEDDSKEIIKQKKSKRSIRNLVGVKPVSTLSGSRPKRRGTDMKMKNYDEKQKIGKMETPKYEAIKFKVHKYGGIFEATNELIEDSAVSISSELRDWYTEISLNTENDEVFNGAGGEDSCEGIFKSDKYRKLQAPAGGVDIKTLRKLKNMVDASYRNGAKWVMNTAATEALADMKYADGKSVLVPDPSKQDVFTLFAYPVEVYDEIPTSDDNKTSIAFGNFEVGYYFFDRKGLEVKTTDEGGDAFENDTTLTRVIQRFDGKPANEDAIVILTDVKVEA</sequence>
<evidence type="ECO:0000313" key="4">
    <source>
        <dbReference type="EMBL" id="MUG68649.1"/>
    </source>
</evidence>
<comment type="subcellular location">
    <subcellularLocation>
        <location evidence="1">Virion</location>
    </subcellularLocation>
</comment>
<organism evidence="4 5">
    <name type="scientific">Paenibacillus campinasensis</name>
    <dbReference type="NCBI Taxonomy" id="66347"/>
    <lineage>
        <taxon>Bacteria</taxon>
        <taxon>Bacillati</taxon>
        <taxon>Bacillota</taxon>
        <taxon>Bacilli</taxon>
        <taxon>Bacillales</taxon>
        <taxon>Paenibacillaceae</taxon>
        <taxon>Paenibacillus</taxon>
    </lineage>
</organism>
<feature type="region of interest" description="Disordered" evidence="2">
    <location>
        <begin position="1"/>
        <end position="24"/>
    </location>
</feature>
<feature type="region of interest" description="Disordered" evidence="2">
    <location>
        <begin position="52"/>
        <end position="80"/>
    </location>
</feature>
<evidence type="ECO:0000313" key="5">
    <source>
        <dbReference type="Proteomes" id="UP000435177"/>
    </source>
</evidence>
<dbReference type="Gene3D" id="3.30.2400.10">
    <property type="entry name" value="Major capsid protein gp5"/>
    <property type="match status" value="1"/>
</dbReference>
<dbReference type="EMBL" id="WOAA01000031">
    <property type="protein sequence ID" value="MUG68649.1"/>
    <property type="molecule type" value="Genomic_DNA"/>
</dbReference>
<name>A0ABW9T5T9_9BACL</name>
<dbReference type="Gene3D" id="3.30.2320.10">
    <property type="entry name" value="hypothetical protein PF0899 domain"/>
    <property type="match status" value="1"/>
</dbReference>
<dbReference type="RefSeq" id="WP_155619017.1">
    <property type="nucleotide sequence ID" value="NZ_WOAA01000031.1"/>
</dbReference>
<evidence type="ECO:0000259" key="3">
    <source>
        <dbReference type="Pfam" id="PF05065"/>
    </source>
</evidence>
<dbReference type="Proteomes" id="UP000435177">
    <property type="component" value="Unassembled WGS sequence"/>
</dbReference>
<gene>
    <name evidence="4" type="ORF">GNP94_22010</name>
</gene>
<comment type="caution">
    <text evidence="4">The sequence shown here is derived from an EMBL/GenBank/DDBJ whole genome shotgun (WGS) entry which is preliminary data.</text>
</comment>
<evidence type="ECO:0000256" key="1">
    <source>
        <dbReference type="ARBA" id="ARBA00004328"/>
    </source>
</evidence>
<proteinExistence type="predicted"/>
<dbReference type="SUPFAM" id="SSF56563">
    <property type="entry name" value="Major capsid protein gp5"/>
    <property type="match status" value="1"/>
</dbReference>
<dbReference type="Pfam" id="PF05065">
    <property type="entry name" value="Phage_capsid"/>
    <property type="match status" value="1"/>
</dbReference>
<evidence type="ECO:0000256" key="2">
    <source>
        <dbReference type="SAM" id="MobiDB-lite"/>
    </source>
</evidence>
<accession>A0ABW9T5T9</accession>